<dbReference type="Gene3D" id="1.10.20.140">
    <property type="match status" value="1"/>
</dbReference>
<evidence type="ECO:0000256" key="12">
    <source>
        <dbReference type="RuleBase" id="RU003784"/>
    </source>
</evidence>
<feature type="site" description="Interaction with substrate tRNA" evidence="10">
    <location>
        <position position="125"/>
    </location>
</feature>
<reference evidence="14 15" key="1">
    <citation type="submission" date="2016-10" db="EMBL/GenBank/DDBJ databases">
        <authorList>
            <person name="de Groot N.N."/>
        </authorList>
    </citation>
    <scope>NUCLEOTIDE SEQUENCE [LARGE SCALE GENOMIC DNA]</scope>
    <source>
        <strain evidence="14 15">DSM 21632</strain>
    </source>
</reference>
<name>A0A1G7YVQ9_9BACI</name>
<dbReference type="HAMAP" id="MF_00185">
    <property type="entry name" value="IPP_trans"/>
    <property type="match status" value="1"/>
</dbReference>
<dbReference type="NCBIfam" id="TIGR00174">
    <property type="entry name" value="miaA"/>
    <property type="match status" value="1"/>
</dbReference>
<accession>A0A1G7YVQ9</accession>
<proteinExistence type="inferred from homology"/>
<feature type="binding site" evidence="10">
    <location>
        <begin position="11"/>
        <end position="18"/>
    </location>
    <ligand>
        <name>ATP</name>
        <dbReference type="ChEBI" id="CHEBI:30616"/>
    </ligand>
</feature>
<gene>
    <name evidence="10" type="primary">miaA</name>
    <name evidence="14" type="ORF">SAMN05192534_101294</name>
</gene>
<dbReference type="PANTHER" id="PTHR11088:SF60">
    <property type="entry name" value="TRNA DIMETHYLALLYLTRANSFERASE"/>
    <property type="match status" value="1"/>
</dbReference>
<evidence type="ECO:0000256" key="7">
    <source>
        <dbReference type="ARBA" id="ARBA00022840"/>
    </source>
</evidence>
<evidence type="ECO:0000256" key="3">
    <source>
        <dbReference type="ARBA" id="ARBA00005842"/>
    </source>
</evidence>
<dbReference type="RefSeq" id="WP_139184693.1">
    <property type="nucleotide sequence ID" value="NZ_FNDK01000001.1"/>
</dbReference>
<dbReference type="InterPro" id="IPR039657">
    <property type="entry name" value="Dimethylallyltransferase"/>
</dbReference>
<evidence type="ECO:0000256" key="4">
    <source>
        <dbReference type="ARBA" id="ARBA00022679"/>
    </source>
</evidence>
<comment type="similarity">
    <text evidence="3 10 13">Belongs to the IPP transferase family.</text>
</comment>
<dbReference type="GO" id="GO:0006400">
    <property type="term" value="P:tRNA modification"/>
    <property type="evidence" value="ECO:0007669"/>
    <property type="project" value="TreeGrafter"/>
</dbReference>
<comment type="cofactor">
    <cofactor evidence="1 10">
        <name>Mg(2+)</name>
        <dbReference type="ChEBI" id="CHEBI:18420"/>
    </cofactor>
</comment>
<feature type="binding site" evidence="10">
    <location>
        <begin position="13"/>
        <end position="18"/>
    </location>
    <ligand>
        <name>substrate</name>
    </ligand>
</feature>
<evidence type="ECO:0000256" key="5">
    <source>
        <dbReference type="ARBA" id="ARBA00022694"/>
    </source>
</evidence>
<dbReference type="AlphaFoldDB" id="A0A1G7YVQ9"/>
<dbReference type="EC" id="2.5.1.75" evidence="10"/>
<evidence type="ECO:0000256" key="13">
    <source>
        <dbReference type="RuleBase" id="RU003785"/>
    </source>
</evidence>
<dbReference type="Gene3D" id="3.40.50.300">
    <property type="entry name" value="P-loop containing nucleotide triphosphate hydrolases"/>
    <property type="match status" value="1"/>
</dbReference>
<keyword evidence="8 10" id="KW-0460">Magnesium</keyword>
<evidence type="ECO:0000256" key="9">
    <source>
        <dbReference type="ARBA" id="ARBA00049563"/>
    </source>
</evidence>
<dbReference type="STRING" id="568899.SAMN05192534_101294"/>
<dbReference type="Proteomes" id="UP000199163">
    <property type="component" value="Unassembled WGS sequence"/>
</dbReference>
<dbReference type="FunFam" id="1.10.20.140:FF:000001">
    <property type="entry name" value="tRNA dimethylallyltransferase"/>
    <property type="match status" value="1"/>
</dbReference>
<keyword evidence="4 10" id="KW-0808">Transferase</keyword>
<dbReference type="GO" id="GO:0005524">
    <property type="term" value="F:ATP binding"/>
    <property type="evidence" value="ECO:0007669"/>
    <property type="project" value="UniProtKB-UniRule"/>
</dbReference>
<dbReference type="Pfam" id="PF01715">
    <property type="entry name" value="IPPT"/>
    <property type="match status" value="1"/>
</dbReference>
<comment type="subunit">
    <text evidence="10">Monomer.</text>
</comment>
<dbReference type="SUPFAM" id="SSF52540">
    <property type="entry name" value="P-loop containing nucleoside triphosphate hydrolases"/>
    <property type="match status" value="2"/>
</dbReference>
<feature type="region of interest" description="Interaction with substrate tRNA" evidence="10">
    <location>
        <begin position="36"/>
        <end position="39"/>
    </location>
</feature>
<dbReference type="InterPro" id="IPR018022">
    <property type="entry name" value="IPT"/>
</dbReference>
<dbReference type="EMBL" id="FNDK01000001">
    <property type="protein sequence ID" value="SDH00603.1"/>
    <property type="molecule type" value="Genomic_DNA"/>
</dbReference>
<comment type="caution">
    <text evidence="10">Lacks conserved residue(s) required for the propagation of feature annotation.</text>
</comment>
<evidence type="ECO:0000256" key="8">
    <source>
        <dbReference type="ARBA" id="ARBA00022842"/>
    </source>
</evidence>
<evidence type="ECO:0000256" key="2">
    <source>
        <dbReference type="ARBA" id="ARBA00003213"/>
    </source>
</evidence>
<organism evidence="14 15">
    <name type="scientific">Alteribacillus persepolensis</name>
    <dbReference type="NCBI Taxonomy" id="568899"/>
    <lineage>
        <taxon>Bacteria</taxon>
        <taxon>Bacillati</taxon>
        <taxon>Bacillota</taxon>
        <taxon>Bacilli</taxon>
        <taxon>Bacillales</taxon>
        <taxon>Bacillaceae</taxon>
        <taxon>Alteribacillus</taxon>
    </lineage>
</organism>
<evidence type="ECO:0000256" key="11">
    <source>
        <dbReference type="RuleBase" id="RU003783"/>
    </source>
</evidence>
<keyword evidence="7 10" id="KW-0067">ATP-binding</keyword>
<evidence type="ECO:0000313" key="14">
    <source>
        <dbReference type="EMBL" id="SDH00603.1"/>
    </source>
</evidence>
<dbReference type="OrthoDB" id="9776390at2"/>
<keyword evidence="6 10" id="KW-0547">Nucleotide-binding</keyword>
<dbReference type="InterPro" id="IPR027417">
    <property type="entry name" value="P-loop_NTPase"/>
</dbReference>
<feature type="site" description="Interaction with substrate tRNA" evidence="10">
    <location>
        <position position="102"/>
    </location>
</feature>
<sequence>MNKEKLLVVVGPTAVGKSECGVLLAKHFHGEVISGDSMQIYRGLDVGTAKVTKEEQQGITHHLIDKKAPSETYSAAQFKEDAAQLITSIHKKNKLPIVVGGTGFYIRSLTRDLAFHKSPSDPAFRQEMEKAASEKGAHFLHRQLEEVDPKSAQVIHPNNIKKIIRALEIYHVTGQQRKEFSQQTDAQSPYQLVMLGLTMDRQLLYERINKRVDAMLQDGILEEAKWLYEHYPKDCQAAQAIGYKEFYPYFNGDYSLEQAVQALKKNTRRYAKRQLTWFRNKENVEWFDVTCESAVEKIEEMISCVEGNMF</sequence>
<dbReference type="GO" id="GO:0052381">
    <property type="term" value="F:tRNA dimethylallyltransferase activity"/>
    <property type="evidence" value="ECO:0007669"/>
    <property type="project" value="UniProtKB-UniRule"/>
</dbReference>
<evidence type="ECO:0000256" key="1">
    <source>
        <dbReference type="ARBA" id="ARBA00001946"/>
    </source>
</evidence>
<keyword evidence="15" id="KW-1185">Reference proteome</keyword>
<evidence type="ECO:0000256" key="10">
    <source>
        <dbReference type="HAMAP-Rule" id="MF_00185"/>
    </source>
</evidence>
<comment type="function">
    <text evidence="2 10 12">Catalyzes the transfer of a dimethylallyl group onto the adenine at position 37 in tRNAs that read codons beginning with uridine, leading to the formation of N6-(dimethylallyl)adenosine (i(6)A).</text>
</comment>
<keyword evidence="5 10" id="KW-0819">tRNA processing</keyword>
<protein>
    <recommendedName>
        <fullName evidence="10">tRNA dimethylallyltransferase</fullName>
        <ecNumber evidence="10">2.5.1.75</ecNumber>
    </recommendedName>
    <alternativeName>
        <fullName evidence="10">Dimethylallyl diphosphate:tRNA dimethylallyltransferase</fullName>
        <shortName evidence="10">DMAPP:tRNA dimethylallyltransferase</shortName>
        <shortName evidence="10">DMATase</shortName>
    </alternativeName>
    <alternativeName>
        <fullName evidence="10">Isopentenyl-diphosphate:tRNA isopentenyltransferase</fullName>
        <shortName evidence="10">IPP transferase</shortName>
        <shortName evidence="10">IPPT</shortName>
        <shortName evidence="10">IPTase</shortName>
    </alternativeName>
</protein>
<evidence type="ECO:0000313" key="15">
    <source>
        <dbReference type="Proteomes" id="UP000199163"/>
    </source>
</evidence>
<comment type="catalytic activity">
    <reaction evidence="9 10 11">
        <text>adenosine(37) in tRNA + dimethylallyl diphosphate = N(6)-dimethylallyladenosine(37) in tRNA + diphosphate</text>
        <dbReference type="Rhea" id="RHEA:26482"/>
        <dbReference type="Rhea" id="RHEA-COMP:10162"/>
        <dbReference type="Rhea" id="RHEA-COMP:10375"/>
        <dbReference type="ChEBI" id="CHEBI:33019"/>
        <dbReference type="ChEBI" id="CHEBI:57623"/>
        <dbReference type="ChEBI" id="CHEBI:74411"/>
        <dbReference type="ChEBI" id="CHEBI:74415"/>
        <dbReference type="EC" id="2.5.1.75"/>
    </reaction>
</comment>
<evidence type="ECO:0000256" key="6">
    <source>
        <dbReference type="ARBA" id="ARBA00022741"/>
    </source>
</evidence>
<dbReference type="PANTHER" id="PTHR11088">
    <property type="entry name" value="TRNA DIMETHYLALLYLTRANSFERASE"/>
    <property type="match status" value="1"/>
</dbReference>